<proteinExistence type="predicted"/>
<dbReference type="EMBL" id="FCNL01000022">
    <property type="protein sequence ID" value="CVI18956.1"/>
    <property type="molecule type" value="Genomic_DNA"/>
</dbReference>
<dbReference type="Proteomes" id="UP000192074">
    <property type="component" value="Unassembled WGS sequence"/>
</dbReference>
<dbReference type="AlphaFoldDB" id="A0A822V435"/>
<name>A0A822V435_AGRTU</name>
<evidence type="ECO:0000313" key="1">
    <source>
        <dbReference type="EMBL" id="CVI18956.1"/>
    </source>
</evidence>
<accession>A0A822V435</accession>
<sequence>MSAVIAGFGIGTGAWNACDGVKLVRNTTIAVATLVVRKFIMIFLRLLRRVEPRLFTQSLLSEIWDSPLYARKEFDDVQTSLEKFGSRQLSGERRMR</sequence>
<evidence type="ECO:0000313" key="2">
    <source>
        <dbReference type="Proteomes" id="UP000192074"/>
    </source>
</evidence>
<reference evidence="1 2" key="1">
    <citation type="submission" date="2016-01" db="EMBL/GenBank/DDBJ databases">
        <authorList>
            <person name="Regsiter A."/>
            <person name="william w."/>
        </authorList>
    </citation>
    <scope>NUCLEOTIDE SEQUENCE [LARGE SCALE GENOMIC DNA]</scope>
    <source>
        <strain evidence="1 2">B6</strain>
    </source>
</reference>
<gene>
    <name evidence="1" type="ORF">AGR4A_Cc50061</name>
</gene>
<organism evidence="1 2">
    <name type="scientific">Agrobacterium tumefaciens str. B6</name>
    <dbReference type="NCBI Taxonomy" id="1183423"/>
    <lineage>
        <taxon>Bacteria</taxon>
        <taxon>Pseudomonadati</taxon>
        <taxon>Pseudomonadota</taxon>
        <taxon>Alphaproteobacteria</taxon>
        <taxon>Hyphomicrobiales</taxon>
        <taxon>Rhizobiaceae</taxon>
        <taxon>Rhizobium/Agrobacterium group</taxon>
        <taxon>Agrobacterium</taxon>
        <taxon>Agrobacterium tumefaciens complex</taxon>
    </lineage>
</organism>
<comment type="caution">
    <text evidence="1">The sequence shown here is derived from an EMBL/GenBank/DDBJ whole genome shotgun (WGS) entry which is preliminary data.</text>
</comment>
<protein>
    <submittedName>
        <fullName evidence="1">Uncharacterized protein</fullName>
    </submittedName>
</protein>